<comment type="caution">
    <text evidence="2">The sequence shown here is derived from an EMBL/GenBank/DDBJ whole genome shotgun (WGS) entry which is preliminary data.</text>
</comment>
<dbReference type="AlphaFoldDB" id="A0A847RJA0"/>
<sequence length="264" mass="30355">MKFCFFMLSVLFSLSACGRQPGSALPPLARYDSIGTGILQISFTEKIPLYANAGDKTPFDTLAVRQKKDGSYAFLTKVLKTRFAPYRFFEGDTYETGRRHINMGLVHFSPELQFRVVEAAKTYFRVVINEKEKLTCFIRIQPGYAVYETMVQKDLHNSMPANGKKGTYNPNWYLYETWGNLLQRSAIVHVKPDMPLFESPGGKRIPFPKRDDSCDDCFKVGEVRGDWAQLTDREDYGHKKKPYGWVKFHNGQTLTVAYAEFLYE</sequence>
<dbReference type="Proteomes" id="UP000570474">
    <property type="component" value="Unassembled WGS sequence"/>
</dbReference>
<evidence type="ECO:0000256" key="1">
    <source>
        <dbReference type="SAM" id="SignalP"/>
    </source>
</evidence>
<feature type="chain" id="PRO_5032636877" description="Lipoprotein" evidence="1">
    <location>
        <begin position="19"/>
        <end position="264"/>
    </location>
</feature>
<gene>
    <name evidence="2" type="ORF">HGH92_02480</name>
</gene>
<protein>
    <recommendedName>
        <fullName evidence="4">Lipoprotein</fullName>
    </recommendedName>
</protein>
<name>A0A847RJA0_9BACT</name>
<dbReference type="PROSITE" id="PS51257">
    <property type="entry name" value="PROKAR_LIPOPROTEIN"/>
    <property type="match status" value="1"/>
</dbReference>
<keyword evidence="1" id="KW-0732">Signal</keyword>
<accession>A0A847RJA0</accession>
<organism evidence="2 3">
    <name type="scientific">Chitinophaga varians</name>
    <dbReference type="NCBI Taxonomy" id="2202339"/>
    <lineage>
        <taxon>Bacteria</taxon>
        <taxon>Pseudomonadati</taxon>
        <taxon>Bacteroidota</taxon>
        <taxon>Chitinophagia</taxon>
        <taxon>Chitinophagales</taxon>
        <taxon>Chitinophagaceae</taxon>
        <taxon>Chitinophaga</taxon>
    </lineage>
</organism>
<evidence type="ECO:0000313" key="2">
    <source>
        <dbReference type="EMBL" id="NLR63163.1"/>
    </source>
</evidence>
<feature type="signal peptide" evidence="1">
    <location>
        <begin position="1"/>
        <end position="18"/>
    </location>
</feature>
<dbReference type="RefSeq" id="WP_168869176.1">
    <property type="nucleotide sequence ID" value="NZ_JABAIA010000001.1"/>
</dbReference>
<dbReference type="EMBL" id="JABAIA010000001">
    <property type="protein sequence ID" value="NLR63163.1"/>
    <property type="molecule type" value="Genomic_DNA"/>
</dbReference>
<evidence type="ECO:0008006" key="4">
    <source>
        <dbReference type="Google" id="ProtNLM"/>
    </source>
</evidence>
<proteinExistence type="predicted"/>
<reference evidence="2 3" key="1">
    <citation type="submission" date="2020-04" db="EMBL/GenBank/DDBJ databases">
        <authorList>
            <person name="Yin C."/>
        </authorList>
    </citation>
    <scope>NUCLEOTIDE SEQUENCE [LARGE SCALE GENOMIC DNA]</scope>
    <source>
        <strain evidence="2 3">Ae27</strain>
    </source>
</reference>
<evidence type="ECO:0000313" key="3">
    <source>
        <dbReference type="Proteomes" id="UP000570474"/>
    </source>
</evidence>
<keyword evidence="3" id="KW-1185">Reference proteome</keyword>